<reference evidence="2 3" key="1">
    <citation type="submission" date="2020-07" db="EMBL/GenBank/DDBJ databases">
        <title>Sequencing the genomes of 1000 actinobacteria strains.</title>
        <authorList>
            <person name="Klenk H.-P."/>
        </authorList>
    </citation>
    <scope>NUCLEOTIDE SEQUENCE [LARGE SCALE GENOMIC DNA]</scope>
    <source>
        <strain evidence="2 3">DSM 104001</strain>
    </source>
</reference>
<dbReference type="SUPFAM" id="SSF54427">
    <property type="entry name" value="NTF2-like"/>
    <property type="match status" value="1"/>
</dbReference>
<dbReference type="InterPro" id="IPR032710">
    <property type="entry name" value="NTF2-like_dom_sf"/>
</dbReference>
<evidence type="ECO:0000259" key="1">
    <source>
        <dbReference type="Pfam" id="PF14534"/>
    </source>
</evidence>
<feature type="domain" description="DUF4440" evidence="1">
    <location>
        <begin position="11"/>
        <end position="122"/>
    </location>
</feature>
<dbReference type="EMBL" id="JACBZT010000001">
    <property type="protein sequence ID" value="NYJ08846.1"/>
    <property type="molecule type" value="Genomic_DNA"/>
</dbReference>
<dbReference type="RefSeq" id="WP_179721734.1">
    <property type="nucleotide sequence ID" value="NZ_JACBZT010000001.1"/>
</dbReference>
<comment type="caution">
    <text evidence="2">The sequence shown here is derived from an EMBL/GenBank/DDBJ whole genome shotgun (WGS) entry which is preliminary data.</text>
</comment>
<evidence type="ECO:0000313" key="2">
    <source>
        <dbReference type="EMBL" id="NYJ08846.1"/>
    </source>
</evidence>
<protein>
    <submittedName>
        <fullName evidence="2">Uncharacterized protein (TIGR02246 family)</fullName>
    </submittedName>
</protein>
<gene>
    <name evidence="2" type="ORF">GGQ55_005124</name>
</gene>
<dbReference type="InterPro" id="IPR027843">
    <property type="entry name" value="DUF4440"/>
</dbReference>
<evidence type="ECO:0000313" key="3">
    <source>
        <dbReference type="Proteomes" id="UP000541969"/>
    </source>
</evidence>
<sequence length="153" mass="16518">MTAAHPHDAAIRTLYVQFLDGWNRRSGAGVASAFADDGDIIGFDGSHHHGRLAIAADLRQIFGSHQTPAYVALIRSVRQVTPDVAVLMAHAGMIPPGGNDFDPRLHAVHTMVAVQESGRWKISLFQTTPAAWHGNAEAREALTQELRGLLAPQ</sequence>
<dbReference type="Proteomes" id="UP000541969">
    <property type="component" value="Unassembled WGS sequence"/>
</dbReference>
<name>A0A853CN36_9ACTN</name>
<dbReference type="Gene3D" id="3.10.450.50">
    <property type="match status" value="1"/>
</dbReference>
<accession>A0A853CN36</accession>
<dbReference type="AlphaFoldDB" id="A0A853CN36"/>
<proteinExistence type="predicted"/>
<dbReference type="InterPro" id="IPR011944">
    <property type="entry name" value="Steroid_delta5-4_isomerase"/>
</dbReference>
<dbReference type="Pfam" id="PF14534">
    <property type="entry name" value="DUF4440"/>
    <property type="match status" value="1"/>
</dbReference>
<dbReference type="NCBIfam" id="TIGR02246">
    <property type="entry name" value="SgcJ/EcaC family oxidoreductase"/>
    <property type="match status" value="1"/>
</dbReference>
<organism evidence="2 3">
    <name type="scientific">Petropleomorpha daqingensis</name>
    <dbReference type="NCBI Taxonomy" id="2026353"/>
    <lineage>
        <taxon>Bacteria</taxon>
        <taxon>Bacillati</taxon>
        <taxon>Actinomycetota</taxon>
        <taxon>Actinomycetes</taxon>
        <taxon>Geodermatophilales</taxon>
        <taxon>Geodermatophilaceae</taxon>
        <taxon>Petropleomorpha</taxon>
    </lineage>
</organism>
<keyword evidence="3" id="KW-1185">Reference proteome</keyword>